<dbReference type="PANTHER" id="PTHR10155">
    <property type="entry name" value="PHOSPHATIDYLINOSITOL 3-KINASE REGULATORY SUBUNIT"/>
    <property type="match status" value="1"/>
</dbReference>
<dbReference type="InterPro" id="IPR000980">
    <property type="entry name" value="SH2"/>
</dbReference>
<dbReference type="GO" id="GO:0009968">
    <property type="term" value="P:negative regulation of signal transduction"/>
    <property type="evidence" value="ECO:0007669"/>
    <property type="project" value="UniProtKB-KW"/>
</dbReference>
<reference evidence="10" key="3">
    <citation type="submission" date="2025-09" db="UniProtKB">
        <authorList>
            <consortium name="Ensembl"/>
        </authorList>
    </citation>
    <scope>IDENTIFICATION</scope>
</reference>
<dbReference type="CDD" id="cd03717">
    <property type="entry name" value="SOCS_SOCS_like"/>
    <property type="match status" value="1"/>
</dbReference>
<dbReference type="AlphaFoldDB" id="A0AAY4CD19"/>
<evidence type="ECO:0000256" key="7">
    <source>
        <dbReference type="SAM" id="MobiDB-lite"/>
    </source>
</evidence>
<dbReference type="GO" id="GO:0046854">
    <property type="term" value="P:phosphatidylinositol phosphate biosynthetic process"/>
    <property type="evidence" value="ECO:0007669"/>
    <property type="project" value="TreeGrafter"/>
</dbReference>
<evidence type="ECO:0000256" key="2">
    <source>
        <dbReference type="ARBA" id="ARBA00022604"/>
    </source>
</evidence>
<dbReference type="Ensembl" id="ENSDCDT00010038383.1">
    <property type="protein sequence ID" value="ENSDCDP00010030992.1"/>
    <property type="gene ID" value="ENSDCDG00010019795.1"/>
</dbReference>
<keyword evidence="3" id="KW-0734">Signal transduction inhibitor</keyword>
<keyword evidence="4" id="KW-0833">Ubl conjugation pathway</keyword>
<evidence type="ECO:0000313" key="10">
    <source>
        <dbReference type="Ensembl" id="ENSDCDP00010030992.1"/>
    </source>
</evidence>
<keyword evidence="11" id="KW-1185">Reference proteome</keyword>
<evidence type="ECO:0000256" key="3">
    <source>
        <dbReference type="ARBA" id="ARBA00022700"/>
    </source>
</evidence>
<proteinExistence type="predicted"/>
<dbReference type="FunFam" id="1.10.750.20:FF:000002">
    <property type="entry name" value="Suppressor of cytokine signaling 2"/>
    <property type="match status" value="1"/>
</dbReference>
<dbReference type="SMART" id="SM00253">
    <property type="entry name" value="SOCS"/>
    <property type="match status" value="1"/>
</dbReference>
<dbReference type="Pfam" id="PF00017">
    <property type="entry name" value="SH2"/>
    <property type="match status" value="1"/>
</dbReference>
<evidence type="ECO:0000256" key="6">
    <source>
        <dbReference type="PROSITE-ProRule" id="PRU00191"/>
    </source>
</evidence>
<dbReference type="PROSITE" id="PS50225">
    <property type="entry name" value="SOCS"/>
    <property type="match status" value="1"/>
</dbReference>
<feature type="compositionally biased region" description="Pro residues" evidence="7">
    <location>
        <begin position="1"/>
        <end position="11"/>
    </location>
</feature>
<evidence type="ECO:0000256" key="5">
    <source>
        <dbReference type="ARBA" id="ARBA00022999"/>
    </source>
</evidence>
<dbReference type="GeneTree" id="ENSGT00940000157392"/>
<reference evidence="10 11" key="1">
    <citation type="submission" date="2020-06" db="EMBL/GenBank/DDBJ databases">
        <authorList>
            <consortium name="Wellcome Sanger Institute Data Sharing"/>
        </authorList>
    </citation>
    <scope>NUCLEOTIDE SEQUENCE [LARGE SCALE GENOMIC DNA]</scope>
</reference>
<evidence type="ECO:0000313" key="11">
    <source>
        <dbReference type="Proteomes" id="UP000694580"/>
    </source>
</evidence>
<dbReference type="Gene3D" id="1.10.750.20">
    <property type="entry name" value="SOCS box"/>
    <property type="match status" value="1"/>
</dbReference>
<sequence length="210" mass="23340">MITPLPAPPEKPAAAVSGRKEPGLEPRPAEDGEGLREALSHLTESGWYWGPITAAEAKQLLSESLEGTFLLRDSSNPGYLLTLSVKTSLGPTHLRIRYADGKFGFDSVVMARPHLRQFRGAVELVQHYTLAHQRVASRKELPPVPEVEDSVVPVVPETTLLLKLTKPLHRSAPSLQHLCRKAINQHSHSLQDLPLPDRLKDFLLEYPFML</sequence>
<comment type="pathway">
    <text evidence="1">Protein modification; protein ubiquitination.</text>
</comment>
<feature type="compositionally biased region" description="Basic and acidic residues" evidence="7">
    <location>
        <begin position="18"/>
        <end position="34"/>
    </location>
</feature>
<dbReference type="Proteomes" id="UP000694580">
    <property type="component" value="Chromosome 10"/>
</dbReference>
<dbReference type="GO" id="GO:0035556">
    <property type="term" value="P:intracellular signal transduction"/>
    <property type="evidence" value="ECO:0007669"/>
    <property type="project" value="InterPro"/>
</dbReference>
<feature type="domain" description="SOCS box" evidence="9">
    <location>
        <begin position="163"/>
        <end position="209"/>
    </location>
</feature>
<protein>
    <recommendedName>
        <fullName evidence="12">Suppressor of cytokine signaling 2</fullName>
    </recommendedName>
</protein>
<dbReference type="GO" id="GO:0046935">
    <property type="term" value="F:1-phosphatidylinositol-3-kinase regulator activity"/>
    <property type="evidence" value="ECO:0007669"/>
    <property type="project" value="TreeGrafter"/>
</dbReference>
<dbReference type="Gene3D" id="3.30.505.10">
    <property type="entry name" value="SH2 domain"/>
    <property type="match status" value="1"/>
</dbReference>
<evidence type="ECO:0008006" key="12">
    <source>
        <dbReference type="Google" id="ProtNLM"/>
    </source>
</evidence>
<evidence type="ECO:0000256" key="4">
    <source>
        <dbReference type="ARBA" id="ARBA00022786"/>
    </source>
</evidence>
<evidence type="ECO:0000256" key="1">
    <source>
        <dbReference type="ARBA" id="ARBA00004906"/>
    </source>
</evidence>
<keyword evidence="5 6" id="KW-0727">SH2 domain</keyword>
<dbReference type="SMART" id="SM00969">
    <property type="entry name" value="SOCS_box"/>
    <property type="match status" value="1"/>
</dbReference>
<evidence type="ECO:0000259" key="8">
    <source>
        <dbReference type="PROSITE" id="PS50001"/>
    </source>
</evidence>
<dbReference type="PRINTS" id="PR00401">
    <property type="entry name" value="SH2DOMAIN"/>
</dbReference>
<gene>
    <name evidence="10" type="primary">CISH</name>
</gene>
<organism evidence="10 11">
    <name type="scientific">Denticeps clupeoides</name>
    <name type="common">denticle herring</name>
    <dbReference type="NCBI Taxonomy" id="299321"/>
    <lineage>
        <taxon>Eukaryota</taxon>
        <taxon>Metazoa</taxon>
        <taxon>Chordata</taxon>
        <taxon>Craniata</taxon>
        <taxon>Vertebrata</taxon>
        <taxon>Euteleostomi</taxon>
        <taxon>Actinopterygii</taxon>
        <taxon>Neopterygii</taxon>
        <taxon>Teleostei</taxon>
        <taxon>Clupei</taxon>
        <taxon>Clupeiformes</taxon>
        <taxon>Denticipitoidei</taxon>
        <taxon>Denticipitidae</taxon>
        <taxon>Denticeps</taxon>
    </lineage>
</organism>
<accession>A0AAY4CD19</accession>
<dbReference type="InterPro" id="IPR036860">
    <property type="entry name" value="SH2_dom_sf"/>
</dbReference>
<feature type="region of interest" description="Disordered" evidence="7">
    <location>
        <begin position="1"/>
        <end position="34"/>
    </location>
</feature>
<dbReference type="PANTHER" id="PTHR10155:SF7">
    <property type="entry name" value="SUPPRESSOR OF CYTOKINE SIGNALING 2"/>
    <property type="match status" value="1"/>
</dbReference>
<keyword evidence="2" id="KW-0341">Growth regulation</keyword>
<dbReference type="SMART" id="SM00252">
    <property type="entry name" value="SH2"/>
    <property type="match status" value="1"/>
</dbReference>
<dbReference type="SUPFAM" id="SSF55550">
    <property type="entry name" value="SH2 domain"/>
    <property type="match status" value="1"/>
</dbReference>
<reference evidence="10" key="2">
    <citation type="submission" date="2025-08" db="UniProtKB">
        <authorList>
            <consortium name="Ensembl"/>
        </authorList>
    </citation>
    <scope>IDENTIFICATION</scope>
</reference>
<dbReference type="InterPro" id="IPR036036">
    <property type="entry name" value="SOCS_box-like_dom_sf"/>
</dbReference>
<name>A0AAY4CD19_9TELE</name>
<dbReference type="InterPro" id="IPR001496">
    <property type="entry name" value="SOCS_box"/>
</dbReference>
<dbReference type="PROSITE" id="PS50001">
    <property type="entry name" value="SH2"/>
    <property type="match status" value="1"/>
</dbReference>
<feature type="domain" description="SH2" evidence="8">
    <location>
        <begin position="47"/>
        <end position="144"/>
    </location>
</feature>
<dbReference type="Pfam" id="PF07525">
    <property type="entry name" value="SOCS_box"/>
    <property type="match status" value="1"/>
</dbReference>
<dbReference type="GO" id="GO:0005942">
    <property type="term" value="C:phosphatidylinositol 3-kinase complex"/>
    <property type="evidence" value="ECO:0007669"/>
    <property type="project" value="TreeGrafter"/>
</dbReference>
<dbReference type="SUPFAM" id="SSF158235">
    <property type="entry name" value="SOCS box-like"/>
    <property type="match status" value="1"/>
</dbReference>
<evidence type="ECO:0000259" key="9">
    <source>
        <dbReference type="PROSITE" id="PS50225"/>
    </source>
</evidence>